<dbReference type="InterPro" id="IPR011059">
    <property type="entry name" value="Metal-dep_hydrolase_composite"/>
</dbReference>
<feature type="domain" description="Amidohydrolase-related" evidence="2">
    <location>
        <begin position="54"/>
        <end position="390"/>
    </location>
</feature>
<dbReference type="Pfam" id="PF01979">
    <property type="entry name" value="Amidohydro_1"/>
    <property type="match status" value="1"/>
</dbReference>
<evidence type="ECO:0000313" key="3">
    <source>
        <dbReference type="EMBL" id="QGR20232.1"/>
    </source>
</evidence>
<dbReference type="Proteomes" id="UP000423396">
    <property type="component" value="Chromosome"/>
</dbReference>
<dbReference type="CDD" id="cd01298">
    <property type="entry name" value="ATZ_TRZ_like"/>
    <property type="match status" value="1"/>
</dbReference>
<gene>
    <name evidence="3" type="ORF">D1868_09705</name>
</gene>
<proteinExistence type="predicted"/>
<protein>
    <submittedName>
        <fullName evidence="3">Amidohydrolase family protein</fullName>
    </submittedName>
</protein>
<accession>A0A650CRE5</accession>
<dbReference type="RefSeq" id="WP_156007681.1">
    <property type="nucleotide sequence ID" value="NZ_CP045483.1"/>
</dbReference>
<dbReference type="SUPFAM" id="SSF51338">
    <property type="entry name" value="Composite domain of metallo-dependent hydrolases"/>
    <property type="match status" value="1"/>
</dbReference>
<dbReference type="OrthoDB" id="372084at2157"/>
<dbReference type="InterPro" id="IPR006680">
    <property type="entry name" value="Amidohydro-rel"/>
</dbReference>
<dbReference type="GO" id="GO:0016810">
    <property type="term" value="F:hydrolase activity, acting on carbon-nitrogen (but not peptide) bonds"/>
    <property type="evidence" value="ECO:0007669"/>
    <property type="project" value="InterPro"/>
</dbReference>
<dbReference type="EMBL" id="CP045483">
    <property type="protein sequence ID" value="QGR20232.1"/>
    <property type="molecule type" value="Genomic_DNA"/>
</dbReference>
<reference evidence="3 4" key="1">
    <citation type="submission" date="2019-10" db="EMBL/GenBank/DDBJ databases">
        <title>Genome Sequences from Six Type Strain Members of the Archaeal Family Sulfolobaceae: Acidianus ambivalens, Acidianus infernus, Metallosphaera prunae, Stygiolobus azoricus, Sulfolobus metallicus, and Sulfurisphaera ohwakuensis.</title>
        <authorList>
            <person name="Counts J.A."/>
            <person name="Kelly R.M."/>
        </authorList>
    </citation>
    <scope>NUCLEOTIDE SEQUENCE [LARGE SCALE GENOMIC DNA]</scope>
    <source>
        <strain evidence="3 4">FC6</strain>
    </source>
</reference>
<dbReference type="Gene3D" id="2.30.40.10">
    <property type="entry name" value="Urease, subunit C, domain 1"/>
    <property type="match status" value="1"/>
</dbReference>
<dbReference type="InterPro" id="IPR032466">
    <property type="entry name" value="Metal_Hydrolase"/>
</dbReference>
<evidence type="ECO:0000256" key="1">
    <source>
        <dbReference type="ARBA" id="ARBA00022801"/>
    </source>
</evidence>
<dbReference type="PANTHER" id="PTHR43794:SF11">
    <property type="entry name" value="AMIDOHYDROLASE-RELATED DOMAIN-CONTAINING PROTEIN"/>
    <property type="match status" value="1"/>
</dbReference>
<organism evidence="3 4">
    <name type="scientific">Stygiolobus azoricus</name>
    <dbReference type="NCBI Taxonomy" id="41675"/>
    <lineage>
        <taxon>Archaea</taxon>
        <taxon>Thermoproteota</taxon>
        <taxon>Thermoprotei</taxon>
        <taxon>Sulfolobales</taxon>
        <taxon>Sulfolobaceae</taxon>
        <taxon>Stygiolobus</taxon>
    </lineage>
</organism>
<dbReference type="Gene3D" id="3.20.20.140">
    <property type="entry name" value="Metal-dependent hydrolases"/>
    <property type="match status" value="1"/>
</dbReference>
<dbReference type="InterPro" id="IPR050287">
    <property type="entry name" value="MTA/SAH_deaminase"/>
</dbReference>
<name>A0A650CRE5_9CREN</name>
<evidence type="ECO:0000313" key="4">
    <source>
        <dbReference type="Proteomes" id="UP000423396"/>
    </source>
</evidence>
<sequence length="419" mass="48048">MEIRNNTYTLRNCRYIVNPTGEIRKSENIVIQNGIIKSVGRELEGDEIDCSDYIVIPGLVNSHTHSPMTVLRGYYDDAELEDWLNKIWEFEKTKFTKELMKIGSELAILEMLGNGTTAFVDMYFNPDQVAELAEKYKIRAFAGYTFLDSLFDPYEIDKKQRRLKKNEYFVPIINVHSIYAVSENTLKIAKQLAEELQTWIHIHVSETRKELYTIKKRNGLFPVEYLAKLGLVNQKLQMVHLGWVASWEIETIKRNGSTVTYCPTSNMKLATGGSFPFKEMLKNGINITLGTDGTASNNSLDMFQEMKIGVLLQRQMYWNVETKAIDLFQSSTINGYRLLGIKGGLIKEGYVGDLVLIDSHFVYPLSQDKLFSHLVYYVDGRYVSKVIVNGIIHDKDNILRILAEKVKLLENSYLDSTNP</sequence>
<dbReference type="KEGG" id="sazo:D1868_09705"/>
<dbReference type="PANTHER" id="PTHR43794">
    <property type="entry name" value="AMINOHYDROLASE SSNA-RELATED"/>
    <property type="match status" value="1"/>
</dbReference>
<keyword evidence="1 3" id="KW-0378">Hydrolase</keyword>
<dbReference type="GeneID" id="42799345"/>
<dbReference type="SUPFAM" id="SSF51556">
    <property type="entry name" value="Metallo-dependent hydrolases"/>
    <property type="match status" value="1"/>
</dbReference>
<keyword evidence="4" id="KW-1185">Reference proteome</keyword>
<evidence type="ECO:0000259" key="2">
    <source>
        <dbReference type="Pfam" id="PF01979"/>
    </source>
</evidence>
<dbReference type="AlphaFoldDB" id="A0A650CRE5"/>